<evidence type="ECO:0000256" key="4">
    <source>
        <dbReference type="ARBA" id="ARBA00022475"/>
    </source>
</evidence>
<feature type="transmembrane region" description="Helical" evidence="8">
    <location>
        <begin position="110"/>
        <end position="131"/>
    </location>
</feature>
<dbReference type="CDD" id="cd06550">
    <property type="entry name" value="TM_ABC_iron-siderophores_like"/>
    <property type="match status" value="1"/>
</dbReference>
<dbReference type="GO" id="GO:0022857">
    <property type="term" value="F:transmembrane transporter activity"/>
    <property type="evidence" value="ECO:0007669"/>
    <property type="project" value="InterPro"/>
</dbReference>
<evidence type="ECO:0000256" key="3">
    <source>
        <dbReference type="ARBA" id="ARBA00022448"/>
    </source>
</evidence>
<dbReference type="EMBL" id="UFRQ01000003">
    <property type="protein sequence ID" value="SUT88673.1"/>
    <property type="molecule type" value="Genomic_DNA"/>
</dbReference>
<reference evidence="9 10" key="1">
    <citation type="submission" date="2018-06" db="EMBL/GenBank/DDBJ databases">
        <authorList>
            <consortium name="Pathogen Informatics"/>
            <person name="Doyle S."/>
        </authorList>
    </citation>
    <scope>NUCLEOTIDE SEQUENCE [LARGE SCALE GENOMIC DNA]</scope>
    <source>
        <strain evidence="9 10">NCTC10801</strain>
    </source>
</reference>
<gene>
    <name evidence="9" type="ORF">NCTC10801_00573</name>
</gene>
<evidence type="ECO:0000256" key="1">
    <source>
        <dbReference type="ARBA" id="ARBA00004651"/>
    </source>
</evidence>
<evidence type="ECO:0000313" key="9">
    <source>
        <dbReference type="EMBL" id="SUT88673.1"/>
    </source>
</evidence>
<dbReference type="FunFam" id="1.10.3470.10:FF:000001">
    <property type="entry name" value="Vitamin B12 ABC transporter permease BtuC"/>
    <property type="match status" value="1"/>
</dbReference>
<protein>
    <submittedName>
        <fullName evidence="9">Hemin transport system permease HmuU</fullName>
    </submittedName>
</protein>
<evidence type="ECO:0000313" key="10">
    <source>
        <dbReference type="Proteomes" id="UP000254649"/>
    </source>
</evidence>
<organism evidence="9 10">
    <name type="scientific">[Actinobacillus] rossii</name>
    <dbReference type="NCBI Taxonomy" id="123820"/>
    <lineage>
        <taxon>Bacteria</taxon>
        <taxon>Pseudomonadati</taxon>
        <taxon>Pseudomonadota</taxon>
        <taxon>Gammaproteobacteria</taxon>
        <taxon>Pasteurellales</taxon>
        <taxon>Pasteurellaceae</taxon>
    </lineage>
</organism>
<dbReference type="GO" id="GO:0005886">
    <property type="term" value="C:plasma membrane"/>
    <property type="evidence" value="ECO:0007669"/>
    <property type="project" value="UniProtKB-SubCell"/>
</dbReference>
<comment type="similarity">
    <text evidence="2">Belongs to the binding-protein-dependent transport system permease family. FecCD subfamily.</text>
</comment>
<dbReference type="Pfam" id="PF01032">
    <property type="entry name" value="FecCD"/>
    <property type="match status" value="1"/>
</dbReference>
<feature type="transmembrane region" description="Helical" evidence="8">
    <location>
        <begin position="55"/>
        <end position="75"/>
    </location>
</feature>
<dbReference type="PANTHER" id="PTHR30472:SF70">
    <property type="entry name" value="MOLYBDATE IMPORT SYSTEM PERMEASE PROTEIN MOLB"/>
    <property type="match status" value="1"/>
</dbReference>
<keyword evidence="10" id="KW-1185">Reference proteome</keyword>
<accession>A0A380TMT6</accession>
<dbReference type="SUPFAM" id="SSF81345">
    <property type="entry name" value="ABC transporter involved in vitamin B12 uptake, BtuC"/>
    <property type="match status" value="1"/>
</dbReference>
<evidence type="ECO:0000256" key="5">
    <source>
        <dbReference type="ARBA" id="ARBA00022692"/>
    </source>
</evidence>
<keyword evidence="6 8" id="KW-1133">Transmembrane helix</keyword>
<dbReference type="Proteomes" id="UP000254649">
    <property type="component" value="Unassembled WGS sequence"/>
</dbReference>
<keyword evidence="5 8" id="KW-0812">Transmembrane</keyword>
<dbReference type="InterPro" id="IPR000522">
    <property type="entry name" value="ABC_transptr_permease_BtuC"/>
</dbReference>
<evidence type="ECO:0000256" key="7">
    <source>
        <dbReference type="ARBA" id="ARBA00023136"/>
    </source>
</evidence>
<feature type="transmembrane region" description="Helical" evidence="8">
    <location>
        <begin position="192"/>
        <end position="211"/>
    </location>
</feature>
<evidence type="ECO:0000256" key="6">
    <source>
        <dbReference type="ARBA" id="ARBA00022989"/>
    </source>
</evidence>
<feature type="transmembrane region" description="Helical" evidence="8">
    <location>
        <begin position="87"/>
        <end position="104"/>
    </location>
</feature>
<comment type="subcellular location">
    <subcellularLocation>
        <location evidence="1">Cell membrane</location>
        <topology evidence="1">Multi-pass membrane protein</topology>
    </subcellularLocation>
</comment>
<feature type="transmembrane region" description="Helical" evidence="8">
    <location>
        <begin position="302"/>
        <end position="321"/>
    </location>
</feature>
<name>A0A380TMT6_9PAST</name>
<keyword evidence="3" id="KW-0813">Transport</keyword>
<feature type="transmembrane region" description="Helical" evidence="8">
    <location>
        <begin position="272"/>
        <end position="290"/>
    </location>
</feature>
<dbReference type="Gene3D" id="1.10.3470.10">
    <property type="entry name" value="ABC transporter involved in vitamin B12 uptake, BtuC"/>
    <property type="match status" value="1"/>
</dbReference>
<dbReference type="AlphaFoldDB" id="A0A380TMT6"/>
<dbReference type="InterPro" id="IPR037294">
    <property type="entry name" value="ABC_BtuC-like"/>
</dbReference>
<keyword evidence="7 8" id="KW-0472">Membrane</keyword>
<evidence type="ECO:0000256" key="2">
    <source>
        <dbReference type="ARBA" id="ARBA00007935"/>
    </source>
</evidence>
<keyword evidence="4" id="KW-1003">Cell membrane</keyword>
<sequence length="326" mass="35560">MLKLKFIIPPLLLSLALIFSIQSGQMPISLQELWQALLQNDVQNSADIVLWNIRFPRILTAILVGAALSVAGATYQGMFKNPLVSPDILGVTSGASLGAVFAIYLELPLWNIQIFAFISGLIAVFLVSFLAHMARKQDPILSLVLAGVAISSLLGAGISLLKILSDPYSQLSSITFWLLGGLNMASFDDLKFVTPLVLIGLLPLILLRWRMNLLSLEDDESQTLGINVFRTRLLFIFSATLMTSAVVSITGIIGWIGLVIPHISRLWVGADFRYLLPTSLFIGSAFLVFTDTIARSLFAIEIPLGVITDFIGAPFFLGLLIRSGQR</sequence>
<dbReference type="OrthoDB" id="9055647at2"/>
<feature type="transmembrane region" description="Helical" evidence="8">
    <location>
        <begin position="143"/>
        <end position="161"/>
    </location>
</feature>
<dbReference type="PANTHER" id="PTHR30472">
    <property type="entry name" value="FERRIC ENTEROBACTIN TRANSPORT SYSTEM PERMEASE PROTEIN"/>
    <property type="match status" value="1"/>
</dbReference>
<proteinExistence type="inferred from homology"/>
<evidence type="ECO:0000256" key="8">
    <source>
        <dbReference type="SAM" id="Phobius"/>
    </source>
</evidence>
<dbReference type="GO" id="GO:0033214">
    <property type="term" value="P:siderophore-iron import into cell"/>
    <property type="evidence" value="ECO:0007669"/>
    <property type="project" value="TreeGrafter"/>
</dbReference>
<feature type="transmembrane region" description="Helical" evidence="8">
    <location>
        <begin position="231"/>
        <end position="260"/>
    </location>
</feature>